<keyword evidence="5" id="KW-0548">Nucleotidyltransferase</keyword>
<proteinExistence type="inferred from homology"/>
<keyword evidence="8" id="KW-0238">DNA-binding</keyword>
<gene>
    <name evidence="11" type="ORF">METZ01_LOCUS315805</name>
</gene>
<evidence type="ECO:0000313" key="11">
    <source>
        <dbReference type="EMBL" id="SVC62951.1"/>
    </source>
</evidence>
<evidence type="ECO:0000256" key="7">
    <source>
        <dbReference type="ARBA" id="ARBA00022932"/>
    </source>
</evidence>
<evidence type="ECO:0000256" key="2">
    <source>
        <dbReference type="ARBA" id="ARBA00010752"/>
    </source>
</evidence>
<evidence type="ECO:0000256" key="4">
    <source>
        <dbReference type="ARBA" id="ARBA00022679"/>
    </source>
</evidence>
<keyword evidence="4" id="KW-0808">Transferase</keyword>
<keyword evidence="7" id="KW-0239">DNA-directed DNA polymerase</keyword>
<organism evidence="11">
    <name type="scientific">marine metagenome</name>
    <dbReference type="NCBI Taxonomy" id="408172"/>
    <lineage>
        <taxon>unclassified sequences</taxon>
        <taxon>metagenomes</taxon>
        <taxon>ecological metagenomes</taxon>
    </lineage>
</organism>
<evidence type="ECO:0000256" key="1">
    <source>
        <dbReference type="ARBA" id="ARBA00004496"/>
    </source>
</evidence>
<protein>
    <recommendedName>
        <fullName evidence="12">DNA polymerase III beta sliding clamp central domain-containing protein</fullName>
    </recommendedName>
</protein>
<feature type="domain" description="DNA polymerase III beta sliding clamp central" evidence="9">
    <location>
        <begin position="12"/>
        <end position="126"/>
    </location>
</feature>
<dbReference type="InterPro" id="IPR046938">
    <property type="entry name" value="DNA_clamp_sf"/>
</dbReference>
<evidence type="ECO:0000256" key="6">
    <source>
        <dbReference type="ARBA" id="ARBA00022705"/>
    </source>
</evidence>
<evidence type="ECO:0000256" key="8">
    <source>
        <dbReference type="ARBA" id="ARBA00023125"/>
    </source>
</evidence>
<dbReference type="CDD" id="cd00140">
    <property type="entry name" value="beta_clamp"/>
    <property type="match status" value="1"/>
</dbReference>
<comment type="similarity">
    <text evidence="2">Belongs to the beta sliding clamp family.</text>
</comment>
<feature type="non-terminal residue" evidence="11">
    <location>
        <position position="1"/>
    </location>
</feature>
<dbReference type="GO" id="GO:0006271">
    <property type="term" value="P:DNA strand elongation involved in DNA replication"/>
    <property type="evidence" value="ECO:0007669"/>
    <property type="project" value="TreeGrafter"/>
</dbReference>
<dbReference type="InterPro" id="IPR022635">
    <property type="entry name" value="DNA_polIII_beta_C"/>
</dbReference>
<evidence type="ECO:0000256" key="3">
    <source>
        <dbReference type="ARBA" id="ARBA00022490"/>
    </source>
</evidence>
<dbReference type="Gene3D" id="3.10.150.10">
    <property type="entry name" value="DNA Polymerase III, subunit A, domain 2"/>
    <property type="match status" value="2"/>
</dbReference>
<dbReference type="NCBIfam" id="TIGR00663">
    <property type="entry name" value="dnan"/>
    <property type="match status" value="1"/>
</dbReference>
<sequence>IDITDETTDFSINQEKLINLLANTQFAMAQQDVRYYLNGLMLEVSSNNLKAVATDGHRLAFDETEIKAATNETKQIIVPRKGVTELMRLLQAGQDDANIKVSKNHIQVRSGNLSFTSKLIDGKFPDYQRVIPELSETVVIANREELKDSLSRASILSNEKYRGVRVVFNENTLHILAHNPDKEEAEEEVSVEYSGEEMEIGFNVSYLIDALSTIKTEKVKLSVLDPNSSCLITPEQKAHCQYVVMPMKL</sequence>
<comment type="subcellular location">
    <subcellularLocation>
        <location evidence="1">Cytoplasm</location>
    </subcellularLocation>
</comment>
<dbReference type="PANTHER" id="PTHR30478:SF0">
    <property type="entry name" value="BETA SLIDING CLAMP"/>
    <property type="match status" value="1"/>
</dbReference>
<evidence type="ECO:0008006" key="12">
    <source>
        <dbReference type="Google" id="ProtNLM"/>
    </source>
</evidence>
<dbReference type="PANTHER" id="PTHR30478">
    <property type="entry name" value="DNA POLYMERASE III SUBUNIT BETA"/>
    <property type="match status" value="1"/>
</dbReference>
<dbReference type="GO" id="GO:0003677">
    <property type="term" value="F:DNA binding"/>
    <property type="evidence" value="ECO:0007669"/>
    <property type="project" value="UniProtKB-KW"/>
</dbReference>
<dbReference type="Pfam" id="PF02767">
    <property type="entry name" value="DNA_pol3_beta_2"/>
    <property type="match status" value="1"/>
</dbReference>
<accession>A0A382NTQ2</accession>
<keyword evidence="6" id="KW-0235">DNA replication</keyword>
<dbReference type="EMBL" id="UINC01101825">
    <property type="protein sequence ID" value="SVC62951.1"/>
    <property type="molecule type" value="Genomic_DNA"/>
</dbReference>
<dbReference type="AlphaFoldDB" id="A0A382NTQ2"/>
<feature type="domain" description="DNA polymerase III beta sliding clamp C-terminal" evidence="10">
    <location>
        <begin position="129"/>
        <end position="247"/>
    </location>
</feature>
<dbReference type="GO" id="GO:0003887">
    <property type="term" value="F:DNA-directed DNA polymerase activity"/>
    <property type="evidence" value="ECO:0007669"/>
    <property type="project" value="UniProtKB-KW"/>
</dbReference>
<evidence type="ECO:0000256" key="5">
    <source>
        <dbReference type="ARBA" id="ARBA00022695"/>
    </source>
</evidence>
<reference evidence="11" key="1">
    <citation type="submission" date="2018-05" db="EMBL/GenBank/DDBJ databases">
        <authorList>
            <person name="Lanie J.A."/>
            <person name="Ng W.-L."/>
            <person name="Kazmierczak K.M."/>
            <person name="Andrzejewski T.M."/>
            <person name="Davidsen T.M."/>
            <person name="Wayne K.J."/>
            <person name="Tettelin H."/>
            <person name="Glass J.I."/>
            <person name="Rusch D."/>
            <person name="Podicherti R."/>
            <person name="Tsui H.-C.T."/>
            <person name="Winkler M.E."/>
        </authorList>
    </citation>
    <scope>NUCLEOTIDE SEQUENCE</scope>
</reference>
<evidence type="ECO:0000259" key="10">
    <source>
        <dbReference type="Pfam" id="PF02768"/>
    </source>
</evidence>
<dbReference type="InterPro" id="IPR022637">
    <property type="entry name" value="DNA_polIII_beta_cen"/>
</dbReference>
<name>A0A382NTQ2_9ZZZZ</name>
<dbReference type="GO" id="GO:0005737">
    <property type="term" value="C:cytoplasm"/>
    <property type="evidence" value="ECO:0007669"/>
    <property type="project" value="UniProtKB-SubCell"/>
</dbReference>
<evidence type="ECO:0000259" key="9">
    <source>
        <dbReference type="Pfam" id="PF02767"/>
    </source>
</evidence>
<dbReference type="GO" id="GO:0008408">
    <property type="term" value="F:3'-5' exonuclease activity"/>
    <property type="evidence" value="ECO:0007669"/>
    <property type="project" value="InterPro"/>
</dbReference>
<dbReference type="GO" id="GO:0009360">
    <property type="term" value="C:DNA polymerase III complex"/>
    <property type="evidence" value="ECO:0007669"/>
    <property type="project" value="InterPro"/>
</dbReference>
<keyword evidence="3" id="KW-0963">Cytoplasm</keyword>
<dbReference type="SMART" id="SM00480">
    <property type="entry name" value="POL3Bc"/>
    <property type="match status" value="1"/>
</dbReference>
<dbReference type="SUPFAM" id="SSF55979">
    <property type="entry name" value="DNA clamp"/>
    <property type="match status" value="2"/>
</dbReference>
<dbReference type="Pfam" id="PF02768">
    <property type="entry name" value="DNA_pol3_beta_3"/>
    <property type="match status" value="1"/>
</dbReference>
<dbReference type="InterPro" id="IPR001001">
    <property type="entry name" value="DNA_polIII_beta"/>
</dbReference>